<feature type="domain" description="Beta-ketoacyl-[acyl-carrier-protein] synthase III N-terminal" evidence="14">
    <location>
        <begin position="107"/>
        <end position="186"/>
    </location>
</feature>
<accession>A0A932HX14</accession>
<comment type="function">
    <text evidence="12">Catalyzes the condensation reaction of fatty acid synthesis by the addition to an acyl acceptor of two carbons from malonyl-ACP. Catalyzes the first condensation reaction which initiates fatty acid synthesis and may therefore play a role in governing the total rate of fatty acid production. Possesses both acetoacetyl-ACP synthase and acetyl transacylase activities. Its substrate specificity determines the biosynthesis of branched-chain and/or straight-chain of fatty acids.</text>
</comment>
<keyword evidence="12" id="KW-0963">Cytoplasm</keyword>
<dbReference type="InterPro" id="IPR013751">
    <property type="entry name" value="ACP_syn_III_N"/>
</dbReference>
<proteinExistence type="inferred from homology"/>
<dbReference type="InterPro" id="IPR016039">
    <property type="entry name" value="Thiolase-like"/>
</dbReference>
<dbReference type="FunFam" id="3.40.47.10:FF:000004">
    <property type="entry name" value="3-oxoacyl-[acyl-carrier-protein] synthase 3"/>
    <property type="match status" value="1"/>
</dbReference>
<dbReference type="NCBIfam" id="NF006829">
    <property type="entry name" value="PRK09352.1"/>
    <property type="match status" value="1"/>
</dbReference>
<keyword evidence="5 12" id="KW-0808">Transferase</keyword>
<feature type="domain" description="Beta-ketoacyl-[acyl-carrier-protein] synthase III C-terminal" evidence="13">
    <location>
        <begin position="239"/>
        <end position="328"/>
    </location>
</feature>
<keyword evidence="7 12" id="KW-0443">Lipid metabolism</keyword>
<feature type="active site" evidence="12">
    <location>
        <position position="255"/>
    </location>
</feature>
<dbReference type="EMBL" id="JACPUR010000017">
    <property type="protein sequence ID" value="MBI3127275.1"/>
    <property type="molecule type" value="Genomic_DNA"/>
</dbReference>
<dbReference type="GO" id="GO:0004315">
    <property type="term" value="F:3-oxoacyl-[acyl-carrier-protein] synthase activity"/>
    <property type="evidence" value="ECO:0007669"/>
    <property type="project" value="InterPro"/>
</dbReference>
<gene>
    <name evidence="12" type="primary">fabH</name>
    <name evidence="15" type="ORF">HYZ11_06695</name>
</gene>
<evidence type="ECO:0000256" key="6">
    <source>
        <dbReference type="ARBA" id="ARBA00022832"/>
    </source>
</evidence>
<evidence type="ECO:0000313" key="15">
    <source>
        <dbReference type="EMBL" id="MBI3127275.1"/>
    </source>
</evidence>
<feature type="active site" evidence="12">
    <location>
        <position position="113"/>
    </location>
</feature>
<dbReference type="AlphaFoldDB" id="A0A932HX14"/>
<evidence type="ECO:0000256" key="2">
    <source>
        <dbReference type="ARBA" id="ARBA00008642"/>
    </source>
</evidence>
<comment type="pathway">
    <text evidence="1 12">Lipid metabolism; fatty acid biosynthesis.</text>
</comment>
<organism evidence="15 16">
    <name type="scientific">Tectimicrobiota bacterium</name>
    <dbReference type="NCBI Taxonomy" id="2528274"/>
    <lineage>
        <taxon>Bacteria</taxon>
        <taxon>Pseudomonadati</taxon>
        <taxon>Nitrospinota/Tectimicrobiota group</taxon>
        <taxon>Candidatus Tectimicrobiota</taxon>
    </lineage>
</organism>
<protein>
    <recommendedName>
        <fullName evidence="3 12">Beta-ketoacyl-[acyl-carrier-protein] synthase III</fullName>
        <shortName evidence="12">Beta-ketoacyl-ACP synthase III</shortName>
        <shortName evidence="12">KAS III</shortName>
        <ecNumber evidence="3 12">2.3.1.180</ecNumber>
    </recommendedName>
    <alternativeName>
        <fullName evidence="12">3-oxoacyl-[acyl-carrier-protein] synthase 3</fullName>
    </alternativeName>
    <alternativeName>
        <fullName evidence="12">3-oxoacyl-[acyl-carrier-protein] synthase III</fullName>
    </alternativeName>
</protein>
<keyword evidence="6 12" id="KW-0276">Fatty acid metabolism</keyword>
<name>A0A932HX14_UNCTE</name>
<dbReference type="InterPro" id="IPR013747">
    <property type="entry name" value="ACP_syn_III_C"/>
</dbReference>
<keyword evidence="10 12" id="KW-0012">Acyltransferase</keyword>
<keyword evidence="8 12" id="KW-0275">Fatty acid biosynthesis</keyword>
<evidence type="ECO:0000313" key="16">
    <source>
        <dbReference type="Proteomes" id="UP000782312"/>
    </source>
</evidence>
<comment type="catalytic activity">
    <reaction evidence="11">
        <text>malonyl-[ACP] + acetyl-CoA + H(+) = 3-oxobutanoyl-[ACP] + CO2 + CoA</text>
        <dbReference type="Rhea" id="RHEA:12080"/>
        <dbReference type="Rhea" id="RHEA-COMP:9623"/>
        <dbReference type="Rhea" id="RHEA-COMP:9625"/>
        <dbReference type="ChEBI" id="CHEBI:15378"/>
        <dbReference type="ChEBI" id="CHEBI:16526"/>
        <dbReference type="ChEBI" id="CHEBI:57287"/>
        <dbReference type="ChEBI" id="CHEBI:57288"/>
        <dbReference type="ChEBI" id="CHEBI:78449"/>
        <dbReference type="ChEBI" id="CHEBI:78450"/>
        <dbReference type="EC" id="2.3.1.180"/>
    </reaction>
    <physiologicalReaction direction="left-to-right" evidence="11">
        <dbReference type="Rhea" id="RHEA:12081"/>
    </physiologicalReaction>
</comment>
<dbReference type="SUPFAM" id="SSF53901">
    <property type="entry name" value="Thiolase-like"/>
    <property type="match status" value="1"/>
</dbReference>
<reference evidence="15" key="1">
    <citation type="submission" date="2020-07" db="EMBL/GenBank/DDBJ databases">
        <title>Huge and variable diversity of episymbiotic CPR bacteria and DPANN archaea in groundwater ecosystems.</title>
        <authorList>
            <person name="He C.Y."/>
            <person name="Keren R."/>
            <person name="Whittaker M."/>
            <person name="Farag I.F."/>
            <person name="Doudna J."/>
            <person name="Cate J.H.D."/>
            <person name="Banfield J.F."/>
        </authorList>
    </citation>
    <scope>NUCLEOTIDE SEQUENCE</scope>
    <source>
        <strain evidence="15">NC_groundwater_763_Ag_S-0.2um_68_21</strain>
    </source>
</reference>
<feature type="active site" evidence="12">
    <location>
        <position position="285"/>
    </location>
</feature>
<dbReference type="GO" id="GO:0005737">
    <property type="term" value="C:cytoplasm"/>
    <property type="evidence" value="ECO:0007669"/>
    <property type="project" value="UniProtKB-SubCell"/>
</dbReference>
<dbReference type="GO" id="GO:0033818">
    <property type="term" value="F:beta-ketoacyl-acyl-carrier-protein synthase III activity"/>
    <property type="evidence" value="ECO:0007669"/>
    <property type="project" value="UniProtKB-UniRule"/>
</dbReference>
<dbReference type="GO" id="GO:0006633">
    <property type="term" value="P:fatty acid biosynthetic process"/>
    <property type="evidence" value="ECO:0007669"/>
    <property type="project" value="UniProtKB-UniRule"/>
</dbReference>
<evidence type="ECO:0000256" key="1">
    <source>
        <dbReference type="ARBA" id="ARBA00005194"/>
    </source>
</evidence>
<evidence type="ECO:0000256" key="5">
    <source>
        <dbReference type="ARBA" id="ARBA00022679"/>
    </source>
</evidence>
<keyword evidence="4 12" id="KW-0444">Lipid biosynthesis</keyword>
<comment type="subcellular location">
    <subcellularLocation>
        <location evidence="12">Cytoplasm</location>
    </subcellularLocation>
</comment>
<evidence type="ECO:0000256" key="12">
    <source>
        <dbReference type="HAMAP-Rule" id="MF_01815"/>
    </source>
</evidence>
<evidence type="ECO:0000259" key="14">
    <source>
        <dbReference type="Pfam" id="PF08545"/>
    </source>
</evidence>
<dbReference type="CDD" id="cd00830">
    <property type="entry name" value="KAS_III"/>
    <property type="match status" value="1"/>
</dbReference>
<dbReference type="HAMAP" id="MF_01815">
    <property type="entry name" value="FabH"/>
    <property type="match status" value="1"/>
</dbReference>
<sequence length="328" mass="35509">MKRSAILGTGSYVPDKILTNADLEKMVDTSDQWIRERTGIRERRVAGPEIAASDLGIRAANSALEAAGMDSKDLDLIIFTTLTPDTMCPAAACWLQAGIGAHKAAAFDLNAACSGFIYGLQTADAYIRSGLMRNVLLVSVDIMTRVIDWSDRGTCVLWGDGAGAVVISAANDGRKGVIDSLIRSDGREAELIFIAGSGSRLSPITPQAVQNHEHTLKMKGQETFKTAVRCFIDVCVETLERNGMKLSDVDVFIPHQANLRIIEAVAKRLQLSMDRIIVTVDKYGNMSSATIPVALDEWVREGKIRRGDHVLMAAFGGGLTWGASLVEW</sequence>
<evidence type="ECO:0000256" key="11">
    <source>
        <dbReference type="ARBA" id="ARBA00051096"/>
    </source>
</evidence>
<dbReference type="Proteomes" id="UP000782312">
    <property type="component" value="Unassembled WGS sequence"/>
</dbReference>
<dbReference type="NCBIfam" id="TIGR00747">
    <property type="entry name" value="fabH"/>
    <property type="match status" value="1"/>
</dbReference>
<dbReference type="EC" id="2.3.1.180" evidence="3 12"/>
<comment type="domain">
    <text evidence="12">The last Arg residue of the ACP-binding site is essential for the weak association between ACP/AcpP and FabH.</text>
</comment>
<dbReference type="PANTHER" id="PTHR43091:SF1">
    <property type="entry name" value="BETA-KETOACYL-[ACYL-CARRIER-PROTEIN] SYNTHASE III, CHLOROPLASTIC"/>
    <property type="match status" value="1"/>
</dbReference>
<keyword evidence="9 12" id="KW-0511">Multifunctional enzyme</keyword>
<dbReference type="Gene3D" id="3.40.47.10">
    <property type="match status" value="1"/>
</dbReference>
<comment type="similarity">
    <text evidence="2 12">Belongs to the thiolase-like superfamily. FabH family.</text>
</comment>
<dbReference type="InterPro" id="IPR004655">
    <property type="entry name" value="FabH"/>
</dbReference>
<evidence type="ECO:0000256" key="10">
    <source>
        <dbReference type="ARBA" id="ARBA00023315"/>
    </source>
</evidence>
<evidence type="ECO:0000256" key="7">
    <source>
        <dbReference type="ARBA" id="ARBA00023098"/>
    </source>
</evidence>
<evidence type="ECO:0000256" key="4">
    <source>
        <dbReference type="ARBA" id="ARBA00022516"/>
    </source>
</evidence>
<dbReference type="PANTHER" id="PTHR43091">
    <property type="entry name" value="3-OXOACYL-[ACYL-CARRIER-PROTEIN] SYNTHASE"/>
    <property type="match status" value="1"/>
</dbReference>
<evidence type="ECO:0000259" key="13">
    <source>
        <dbReference type="Pfam" id="PF08541"/>
    </source>
</evidence>
<evidence type="ECO:0000256" key="8">
    <source>
        <dbReference type="ARBA" id="ARBA00023160"/>
    </source>
</evidence>
<evidence type="ECO:0000256" key="3">
    <source>
        <dbReference type="ARBA" id="ARBA00012333"/>
    </source>
</evidence>
<dbReference type="Pfam" id="PF08545">
    <property type="entry name" value="ACP_syn_III"/>
    <property type="match status" value="1"/>
</dbReference>
<comment type="caution">
    <text evidence="15">The sequence shown here is derived from an EMBL/GenBank/DDBJ whole genome shotgun (WGS) entry which is preliminary data.</text>
</comment>
<comment type="subunit">
    <text evidence="12">Homodimer.</text>
</comment>
<dbReference type="Pfam" id="PF08541">
    <property type="entry name" value="ACP_syn_III_C"/>
    <property type="match status" value="1"/>
</dbReference>
<evidence type="ECO:0000256" key="9">
    <source>
        <dbReference type="ARBA" id="ARBA00023268"/>
    </source>
</evidence>
<feature type="region of interest" description="ACP-binding" evidence="12">
    <location>
        <begin position="256"/>
        <end position="260"/>
    </location>
</feature>